<protein>
    <recommendedName>
        <fullName evidence="5">YqzM-like protein</fullName>
    </recommendedName>
</protein>
<dbReference type="AlphaFoldDB" id="L0EI18"/>
<evidence type="ECO:0000256" key="1">
    <source>
        <dbReference type="SAM" id="MobiDB-lite"/>
    </source>
</evidence>
<feature type="transmembrane region" description="Helical" evidence="2">
    <location>
        <begin position="42"/>
        <end position="67"/>
    </location>
</feature>
<accession>L0EI18</accession>
<keyword evidence="4" id="KW-1185">Reference proteome</keyword>
<dbReference type="HOGENOM" id="CLU_204728_0_0_9"/>
<feature type="region of interest" description="Disordered" evidence="1">
    <location>
        <begin position="1"/>
        <end position="21"/>
    </location>
</feature>
<sequence length="68" mass="7626">MEDLRGTSCGLPPARQEDRLMENVQDPRQHINEEPRNDFNDVAVGFAGMFAFMVVVFAAAVIIKFLIS</sequence>
<keyword evidence="2" id="KW-0472">Membrane</keyword>
<organism evidence="3 4">
    <name type="scientific">Thermobacillus composti (strain DSM 18247 / JCM 13945 / KWC4)</name>
    <dbReference type="NCBI Taxonomy" id="717605"/>
    <lineage>
        <taxon>Bacteria</taxon>
        <taxon>Bacillati</taxon>
        <taxon>Bacillota</taxon>
        <taxon>Bacilli</taxon>
        <taxon>Bacillales</taxon>
        <taxon>Paenibacillaceae</taxon>
        <taxon>Thermobacillus</taxon>
    </lineage>
</organism>
<reference evidence="4" key="1">
    <citation type="submission" date="2012-01" db="EMBL/GenBank/DDBJ databases">
        <title>Complete sequence of chromosome of Thermobacillus composti KWC4.</title>
        <authorList>
            <person name="Lucas S."/>
            <person name="Han J."/>
            <person name="Lapidus A."/>
            <person name="Cheng J.-F."/>
            <person name="Goodwin L."/>
            <person name="Pitluck S."/>
            <person name="Peters L."/>
            <person name="Ovchinnikova G."/>
            <person name="Teshima H."/>
            <person name="Detter J.C."/>
            <person name="Han C."/>
            <person name="Tapia R."/>
            <person name="Land M."/>
            <person name="Hauser L."/>
            <person name="Kyrpides N."/>
            <person name="Ivanova N."/>
            <person name="Pagani I."/>
            <person name="Anderson I."/>
            <person name="Woyke T."/>
        </authorList>
    </citation>
    <scope>NUCLEOTIDE SEQUENCE [LARGE SCALE GENOMIC DNA]</scope>
    <source>
        <strain evidence="4">DSM 18247 / JCM 13945 / KWC4</strain>
    </source>
</reference>
<keyword evidence="2" id="KW-0812">Transmembrane</keyword>
<keyword evidence="2" id="KW-1133">Transmembrane helix</keyword>
<evidence type="ECO:0000256" key="2">
    <source>
        <dbReference type="SAM" id="Phobius"/>
    </source>
</evidence>
<gene>
    <name evidence="3" type="ordered locus">Theco_2731</name>
</gene>
<proteinExistence type="predicted"/>
<evidence type="ECO:0000313" key="4">
    <source>
        <dbReference type="Proteomes" id="UP000010795"/>
    </source>
</evidence>
<name>L0EI18_THECK</name>
<dbReference type="EMBL" id="CP003255">
    <property type="protein sequence ID" value="AGA58820.1"/>
    <property type="molecule type" value="Genomic_DNA"/>
</dbReference>
<evidence type="ECO:0008006" key="5">
    <source>
        <dbReference type="Google" id="ProtNLM"/>
    </source>
</evidence>
<dbReference type="Proteomes" id="UP000010795">
    <property type="component" value="Chromosome"/>
</dbReference>
<evidence type="ECO:0000313" key="3">
    <source>
        <dbReference type="EMBL" id="AGA58820.1"/>
    </source>
</evidence>
<dbReference type="eggNOG" id="ENOG5033CV0">
    <property type="taxonomic scope" value="Bacteria"/>
</dbReference>
<dbReference type="KEGG" id="tco:Theco_2731"/>